<keyword evidence="4" id="KW-1185">Reference proteome</keyword>
<dbReference type="PROSITE" id="PS50894">
    <property type="entry name" value="HPT"/>
    <property type="match status" value="1"/>
</dbReference>
<name>A0ABV8RC73_9FLAO</name>
<dbReference type="Proteomes" id="UP001595826">
    <property type="component" value="Unassembled WGS sequence"/>
</dbReference>
<sequence length="108" mass="12727">MITEQPNFTVIDKMSGGSSDVRVLILEVIKEEFPEEQNEYFYQLEQKNYKKLQEIVHKIKHKISTLGLEKSYVIANNYEKNLRKESLELATDFKDILTIIENFVKKIS</sequence>
<feature type="modified residue" description="Phosphohistidine" evidence="1">
    <location>
        <position position="57"/>
    </location>
</feature>
<accession>A0ABV8RC73</accession>
<reference evidence="4" key="1">
    <citation type="journal article" date="2019" name="Int. J. Syst. Evol. Microbiol.">
        <title>The Global Catalogue of Microorganisms (GCM) 10K type strain sequencing project: providing services to taxonomists for standard genome sequencing and annotation.</title>
        <authorList>
            <consortium name="The Broad Institute Genomics Platform"/>
            <consortium name="The Broad Institute Genome Sequencing Center for Infectious Disease"/>
            <person name="Wu L."/>
            <person name="Ma J."/>
        </authorList>
    </citation>
    <scope>NUCLEOTIDE SEQUENCE [LARGE SCALE GENOMIC DNA]</scope>
    <source>
        <strain evidence="4">CECT 8655</strain>
    </source>
</reference>
<evidence type="ECO:0000313" key="3">
    <source>
        <dbReference type="EMBL" id="MFC4269552.1"/>
    </source>
</evidence>
<comment type="caution">
    <text evidence="3">The sequence shown here is derived from an EMBL/GenBank/DDBJ whole genome shotgun (WGS) entry which is preliminary data.</text>
</comment>
<evidence type="ECO:0000256" key="1">
    <source>
        <dbReference type="PROSITE-ProRule" id="PRU00110"/>
    </source>
</evidence>
<dbReference type="EMBL" id="JBHSCY010000002">
    <property type="protein sequence ID" value="MFC4269552.1"/>
    <property type="molecule type" value="Genomic_DNA"/>
</dbReference>
<proteinExistence type="predicted"/>
<dbReference type="RefSeq" id="WP_377410725.1">
    <property type="nucleotide sequence ID" value="NZ_JBHSCY010000002.1"/>
</dbReference>
<dbReference type="Gene3D" id="1.20.120.160">
    <property type="entry name" value="HPT domain"/>
    <property type="match status" value="1"/>
</dbReference>
<dbReference type="InterPro" id="IPR036641">
    <property type="entry name" value="HPT_dom_sf"/>
</dbReference>
<dbReference type="InterPro" id="IPR008207">
    <property type="entry name" value="Sig_transdc_His_kin_Hpt_dom"/>
</dbReference>
<gene>
    <name evidence="3" type="ORF">ACFOWD_11595</name>
</gene>
<evidence type="ECO:0000313" key="4">
    <source>
        <dbReference type="Proteomes" id="UP001595826"/>
    </source>
</evidence>
<organism evidence="3 4">
    <name type="scientific">Polaribacter marinivivus</name>
    <dbReference type="NCBI Taxonomy" id="1524260"/>
    <lineage>
        <taxon>Bacteria</taxon>
        <taxon>Pseudomonadati</taxon>
        <taxon>Bacteroidota</taxon>
        <taxon>Flavobacteriia</taxon>
        <taxon>Flavobacteriales</taxon>
        <taxon>Flavobacteriaceae</taxon>
    </lineage>
</organism>
<keyword evidence="1" id="KW-0597">Phosphoprotein</keyword>
<feature type="domain" description="HPt" evidence="2">
    <location>
        <begin position="18"/>
        <end position="108"/>
    </location>
</feature>
<evidence type="ECO:0000259" key="2">
    <source>
        <dbReference type="PROSITE" id="PS50894"/>
    </source>
</evidence>
<dbReference type="SUPFAM" id="SSF47226">
    <property type="entry name" value="Histidine-containing phosphotransfer domain, HPT domain"/>
    <property type="match status" value="1"/>
</dbReference>
<protein>
    <submittedName>
        <fullName evidence="3">Hpt domain-containing protein</fullName>
    </submittedName>
</protein>